<comment type="caution">
    <text evidence="1">The sequence shown here is derived from an EMBL/GenBank/DDBJ whole genome shotgun (WGS) entry which is preliminary data.</text>
</comment>
<dbReference type="AlphaFoldDB" id="A0A498HEG8"/>
<dbReference type="Proteomes" id="UP000290289">
    <property type="component" value="Chromosome 16"/>
</dbReference>
<gene>
    <name evidence="1" type="ORF">DVH24_007122</name>
</gene>
<dbReference type="InterPro" id="IPR036049">
    <property type="entry name" value="Ribosomal_uL29_sf"/>
</dbReference>
<organism evidence="1 2">
    <name type="scientific">Malus domestica</name>
    <name type="common">Apple</name>
    <name type="synonym">Pyrus malus</name>
    <dbReference type="NCBI Taxonomy" id="3750"/>
    <lineage>
        <taxon>Eukaryota</taxon>
        <taxon>Viridiplantae</taxon>
        <taxon>Streptophyta</taxon>
        <taxon>Embryophyta</taxon>
        <taxon>Tracheophyta</taxon>
        <taxon>Spermatophyta</taxon>
        <taxon>Magnoliopsida</taxon>
        <taxon>eudicotyledons</taxon>
        <taxon>Gunneridae</taxon>
        <taxon>Pentapetalae</taxon>
        <taxon>rosids</taxon>
        <taxon>fabids</taxon>
        <taxon>Rosales</taxon>
        <taxon>Rosaceae</taxon>
        <taxon>Amygdaloideae</taxon>
        <taxon>Maleae</taxon>
        <taxon>Malus</taxon>
    </lineage>
</organism>
<keyword evidence="2" id="KW-1185">Reference proteome</keyword>
<name>A0A498HEG8_MALDO</name>
<dbReference type="Gene3D" id="1.10.287.310">
    <property type="match status" value="1"/>
</dbReference>
<evidence type="ECO:0000313" key="1">
    <source>
        <dbReference type="EMBL" id="RXH69866.1"/>
    </source>
</evidence>
<dbReference type="GO" id="GO:0005840">
    <property type="term" value="C:ribosome"/>
    <property type="evidence" value="ECO:0007669"/>
    <property type="project" value="InterPro"/>
</dbReference>
<reference evidence="1 2" key="1">
    <citation type="submission" date="2018-10" db="EMBL/GenBank/DDBJ databases">
        <title>A high-quality apple genome assembly.</title>
        <authorList>
            <person name="Hu J."/>
        </authorList>
    </citation>
    <scope>NUCLEOTIDE SEQUENCE [LARGE SCALE GENOMIC DNA]</scope>
    <source>
        <strain evidence="2">cv. HFTH1</strain>
        <tissue evidence="1">Young leaf</tissue>
    </source>
</reference>
<accession>A0A498HEG8</accession>
<dbReference type="GO" id="GO:0006412">
    <property type="term" value="P:translation"/>
    <property type="evidence" value="ECO:0007669"/>
    <property type="project" value="InterPro"/>
</dbReference>
<proteinExistence type="predicted"/>
<dbReference type="GO" id="GO:0003735">
    <property type="term" value="F:structural constituent of ribosome"/>
    <property type="evidence" value="ECO:0007669"/>
    <property type="project" value="InterPro"/>
</dbReference>
<protein>
    <submittedName>
        <fullName evidence="1">Uncharacterized protein</fullName>
    </submittedName>
</protein>
<sequence length="87" mass="9901">MARIKVHELRHNTKPDLLAQLKDLKSELALLRGRRIRWSAEGLNRRRWRSFDIVNNDLGLLFAMRVLGIAGDGLVVGLAGRKASRRS</sequence>
<dbReference type="EMBL" id="RDQH01000342">
    <property type="protein sequence ID" value="RXH69866.1"/>
    <property type="molecule type" value="Genomic_DNA"/>
</dbReference>
<evidence type="ECO:0000313" key="2">
    <source>
        <dbReference type="Proteomes" id="UP000290289"/>
    </source>
</evidence>